<dbReference type="PANTHER" id="PTHR47619">
    <property type="entry name" value="METALLO-HYDROLASE YYCJ-RELATED"/>
    <property type="match status" value="1"/>
</dbReference>
<dbReference type="SMART" id="SM00849">
    <property type="entry name" value="Lactamase_B"/>
    <property type="match status" value="1"/>
</dbReference>
<dbReference type="RefSeq" id="WP_144089077.1">
    <property type="nucleotide sequence ID" value="NZ_VMHE01000017.1"/>
</dbReference>
<keyword evidence="3" id="KW-1185">Reference proteome</keyword>
<protein>
    <submittedName>
        <fullName evidence="2">MBL fold metallo-hydrolase</fullName>
    </submittedName>
</protein>
<accession>A0A556PG77</accession>
<dbReference type="InterPro" id="IPR052533">
    <property type="entry name" value="WalJ/YycJ-like"/>
</dbReference>
<gene>
    <name evidence="2" type="ORF">FPQ13_09340</name>
</gene>
<dbReference type="AlphaFoldDB" id="A0A556PG77"/>
<organism evidence="2 3">
    <name type="scientific">Allobacillus salarius</name>
    <dbReference type="NCBI Taxonomy" id="1955272"/>
    <lineage>
        <taxon>Bacteria</taxon>
        <taxon>Bacillati</taxon>
        <taxon>Bacillota</taxon>
        <taxon>Bacilli</taxon>
        <taxon>Bacillales</taxon>
        <taxon>Bacillaceae</taxon>
        <taxon>Allobacillus</taxon>
    </lineage>
</organism>
<comment type="caution">
    <text evidence="2">The sequence shown here is derived from an EMBL/GenBank/DDBJ whole genome shotgun (WGS) entry which is preliminary data.</text>
</comment>
<dbReference type="Gene3D" id="3.60.15.10">
    <property type="entry name" value="Ribonuclease Z/Hydroxyacylglutathione hydrolase-like"/>
    <property type="match status" value="1"/>
</dbReference>
<dbReference type="InterPro" id="IPR036866">
    <property type="entry name" value="RibonucZ/Hydroxyglut_hydro"/>
</dbReference>
<dbReference type="EMBL" id="VMHE01000017">
    <property type="protein sequence ID" value="TSJ63397.1"/>
    <property type="molecule type" value="Genomic_DNA"/>
</dbReference>
<dbReference type="SUPFAM" id="SSF56281">
    <property type="entry name" value="Metallo-hydrolase/oxidoreductase"/>
    <property type="match status" value="1"/>
</dbReference>
<evidence type="ECO:0000313" key="3">
    <source>
        <dbReference type="Proteomes" id="UP000316425"/>
    </source>
</evidence>
<sequence>MSLHFSVLASGSTGNAFYIGTDQTKLLVDAGLSGKKLTSSLEEVGVDPTEIDGILVTHEHSDHIKGLGIAARKYDLPIYANEKTWKAMENSIGKITLDQKFDFPIHSVRQIGDLDIESYGVSHDAADPMFFVFRHEDNKVAMITDTGYVSERMKKTIENSDAFLFEANHDVGMLQMGRYPWNVKRRILSDLGHVSNEDAAIAMCDVIGNRTKRIYLGHLSQDNNMVDLARMSVEEVLTSHGHRIGGDLLLKDTSPTKPTPIDYIVEEVKTDGVL</sequence>
<evidence type="ECO:0000259" key="1">
    <source>
        <dbReference type="SMART" id="SM00849"/>
    </source>
</evidence>
<dbReference type="OrthoDB" id="9781189at2"/>
<dbReference type="CDD" id="cd07733">
    <property type="entry name" value="YycJ-like_MBL-fold"/>
    <property type="match status" value="1"/>
</dbReference>
<name>A0A556PG77_9BACI</name>
<dbReference type="Proteomes" id="UP000316425">
    <property type="component" value="Unassembled WGS sequence"/>
</dbReference>
<feature type="domain" description="Metallo-beta-lactamase" evidence="1">
    <location>
        <begin position="13"/>
        <end position="218"/>
    </location>
</feature>
<dbReference type="Pfam" id="PF12706">
    <property type="entry name" value="Lactamase_B_2"/>
    <property type="match status" value="1"/>
</dbReference>
<evidence type="ECO:0000313" key="2">
    <source>
        <dbReference type="EMBL" id="TSJ63397.1"/>
    </source>
</evidence>
<dbReference type="PANTHER" id="PTHR47619:SF1">
    <property type="entry name" value="EXODEOXYRIBONUCLEASE WALJ"/>
    <property type="match status" value="1"/>
</dbReference>
<reference evidence="2 3" key="1">
    <citation type="submission" date="2019-07" db="EMBL/GenBank/DDBJ databases">
        <title>Allobacillus sp. nov. SKP isolated from shrimp paste of Euphausiacea.</title>
        <authorList>
            <person name="Kanchanasin P."/>
            <person name="Tanasupawat S."/>
            <person name="Shi W."/>
            <person name="Wu L."/>
            <person name="Ma J."/>
        </authorList>
    </citation>
    <scope>NUCLEOTIDE SEQUENCE [LARGE SCALE GENOMIC DNA]</scope>
    <source>
        <strain evidence="2 3">SKP4-8</strain>
    </source>
</reference>
<dbReference type="InterPro" id="IPR001279">
    <property type="entry name" value="Metallo-B-lactamas"/>
</dbReference>
<dbReference type="GO" id="GO:0016787">
    <property type="term" value="F:hydrolase activity"/>
    <property type="evidence" value="ECO:0007669"/>
    <property type="project" value="UniProtKB-KW"/>
</dbReference>
<dbReference type="InterPro" id="IPR058121">
    <property type="entry name" value="WalJ/YycJ"/>
</dbReference>
<keyword evidence="2" id="KW-0378">Hydrolase</keyword>
<proteinExistence type="predicted"/>